<gene>
    <name evidence="2" type="ORF">FGO68_gene10726</name>
</gene>
<comment type="caution">
    <text evidence="2">The sequence shown here is derived from an EMBL/GenBank/DDBJ whole genome shotgun (WGS) entry which is preliminary data.</text>
</comment>
<proteinExistence type="predicted"/>
<name>A0A8J8NW20_HALGN</name>
<accession>A0A8J8NW20</accession>
<evidence type="ECO:0000256" key="1">
    <source>
        <dbReference type="SAM" id="MobiDB-lite"/>
    </source>
</evidence>
<organism evidence="2 3">
    <name type="scientific">Halteria grandinella</name>
    <dbReference type="NCBI Taxonomy" id="5974"/>
    <lineage>
        <taxon>Eukaryota</taxon>
        <taxon>Sar</taxon>
        <taxon>Alveolata</taxon>
        <taxon>Ciliophora</taxon>
        <taxon>Intramacronucleata</taxon>
        <taxon>Spirotrichea</taxon>
        <taxon>Stichotrichia</taxon>
        <taxon>Sporadotrichida</taxon>
        <taxon>Halteriidae</taxon>
        <taxon>Halteria</taxon>
    </lineage>
</organism>
<dbReference type="Proteomes" id="UP000785679">
    <property type="component" value="Unassembled WGS sequence"/>
</dbReference>
<protein>
    <submittedName>
        <fullName evidence="2">Uncharacterized protein</fullName>
    </submittedName>
</protein>
<sequence>MKLKGVSGHAHRPSTDSDRAGLINNEELQQTPQTHERRKSAVPPGGLQDRSSRFQTRQLTSQNIMAYKSKVPRGASQNLDEEWVDRLYSTGQHMTIDLRADGGVRSSQQKLIEIIEARSDEGISN</sequence>
<keyword evidence="3" id="KW-1185">Reference proteome</keyword>
<dbReference type="AlphaFoldDB" id="A0A8J8NW20"/>
<dbReference type="EMBL" id="RRYP01006391">
    <property type="protein sequence ID" value="TNV81236.1"/>
    <property type="molecule type" value="Genomic_DNA"/>
</dbReference>
<reference evidence="2" key="1">
    <citation type="submission" date="2019-06" db="EMBL/GenBank/DDBJ databases">
        <authorList>
            <person name="Zheng W."/>
        </authorList>
    </citation>
    <scope>NUCLEOTIDE SEQUENCE</scope>
    <source>
        <strain evidence="2">QDHG01</strain>
    </source>
</reference>
<feature type="region of interest" description="Disordered" evidence="1">
    <location>
        <begin position="1"/>
        <end position="60"/>
    </location>
</feature>
<evidence type="ECO:0000313" key="2">
    <source>
        <dbReference type="EMBL" id="TNV81236.1"/>
    </source>
</evidence>
<evidence type="ECO:0000313" key="3">
    <source>
        <dbReference type="Proteomes" id="UP000785679"/>
    </source>
</evidence>